<reference evidence="6 7" key="1">
    <citation type="submission" date="2021-03" db="EMBL/GenBank/DDBJ databases">
        <title>Enterococcal diversity collection.</title>
        <authorList>
            <person name="Gilmore M.S."/>
            <person name="Schwartzman J."/>
            <person name="Van Tyne D."/>
            <person name="Martin M."/>
            <person name="Earl A.M."/>
            <person name="Manson A.L."/>
            <person name="Straub T."/>
            <person name="Salamzade R."/>
            <person name="Saavedra J."/>
            <person name="Lebreton F."/>
            <person name="Prichula J."/>
            <person name="Schaufler K."/>
            <person name="Gaca A."/>
            <person name="Sgardioli B."/>
            <person name="Wagenaar J."/>
            <person name="Strong T."/>
        </authorList>
    </citation>
    <scope>NUCLEOTIDE SEQUENCE [LARGE SCALE GENOMIC DNA]</scope>
    <source>
        <strain evidence="6 7">669A</strain>
    </source>
</reference>
<name>A0ABS3LAD5_9ENTE</name>
<dbReference type="InterPro" id="IPR036388">
    <property type="entry name" value="WH-like_DNA-bd_sf"/>
</dbReference>
<dbReference type="PROSITE" id="PS51755">
    <property type="entry name" value="OMPR_PHOB"/>
    <property type="match status" value="1"/>
</dbReference>
<protein>
    <submittedName>
        <fullName evidence="6">Helix-turn-helix domain-containing protein</fullName>
    </submittedName>
</protein>
<evidence type="ECO:0000256" key="4">
    <source>
        <dbReference type="PROSITE-ProRule" id="PRU01091"/>
    </source>
</evidence>
<evidence type="ECO:0000256" key="3">
    <source>
        <dbReference type="ARBA" id="ARBA00023163"/>
    </source>
</evidence>
<feature type="domain" description="OmpR/PhoB-type" evidence="5">
    <location>
        <begin position="119"/>
        <end position="226"/>
    </location>
</feature>
<dbReference type="InterPro" id="IPR016032">
    <property type="entry name" value="Sig_transdc_resp-reg_C-effctor"/>
</dbReference>
<keyword evidence="1" id="KW-0805">Transcription regulation</keyword>
<feature type="DNA-binding region" description="OmpR/PhoB-type" evidence="4">
    <location>
        <begin position="119"/>
        <end position="226"/>
    </location>
</feature>
<evidence type="ECO:0000313" key="6">
    <source>
        <dbReference type="EMBL" id="MBO1305701.1"/>
    </source>
</evidence>
<dbReference type="SUPFAM" id="SSF46894">
    <property type="entry name" value="C-terminal effector domain of the bipartite response regulators"/>
    <property type="match status" value="1"/>
</dbReference>
<evidence type="ECO:0000313" key="7">
    <source>
        <dbReference type="Proteomes" id="UP000664601"/>
    </source>
</evidence>
<organism evidence="6 7">
    <name type="scientific">Candidatus Enterococcus moelleringii</name>
    <dbReference type="NCBI Taxonomy" id="2815325"/>
    <lineage>
        <taxon>Bacteria</taxon>
        <taxon>Bacillati</taxon>
        <taxon>Bacillota</taxon>
        <taxon>Bacilli</taxon>
        <taxon>Lactobacillales</taxon>
        <taxon>Enterococcaceae</taxon>
        <taxon>Enterococcus</taxon>
    </lineage>
</organism>
<sequence length="238" mass="27837">MRPILILTKNLLAEQKLQEDLQHLNYEVFCSINMLTQLRNKPNYFQIVQSYQAIIFSETLTNQEVKKLLIFAEPEDSLLIRKFIHEPSTTEKTELTEMGLDTWIYQGQSLDILREHLVKNLIRFQENEDNDHFISSPKVSSPQSLEEFQSRLTKRELSTFKCLLSSEGGLVSRESLCNYLWKSEPNNSRLTQISVLIKRLKAKLKGAGFQDDLIETVWGYGYRMSPKLLEFYNYETAE</sequence>
<keyword evidence="3" id="KW-0804">Transcription</keyword>
<dbReference type="EMBL" id="JAFREM010000010">
    <property type="protein sequence ID" value="MBO1305701.1"/>
    <property type="molecule type" value="Genomic_DNA"/>
</dbReference>
<proteinExistence type="predicted"/>
<evidence type="ECO:0000259" key="5">
    <source>
        <dbReference type="PROSITE" id="PS51755"/>
    </source>
</evidence>
<accession>A0ABS3LAD5</accession>
<comment type="caution">
    <text evidence="6">The sequence shown here is derived from an EMBL/GenBank/DDBJ whole genome shotgun (WGS) entry which is preliminary data.</text>
</comment>
<dbReference type="Gene3D" id="1.10.10.10">
    <property type="entry name" value="Winged helix-like DNA-binding domain superfamily/Winged helix DNA-binding domain"/>
    <property type="match status" value="1"/>
</dbReference>
<dbReference type="Proteomes" id="UP000664601">
    <property type="component" value="Unassembled WGS sequence"/>
</dbReference>
<dbReference type="InterPro" id="IPR001867">
    <property type="entry name" value="OmpR/PhoB-type_DNA-bd"/>
</dbReference>
<evidence type="ECO:0000256" key="1">
    <source>
        <dbReference type="ARBA" id="ARBA00023015"/>
    </source>
</evidence>
<keyword evidence="2 4" id="KW-0238">DNA-binding</keyword>
<keyword evidence="7" id="KW-1185">Reference proteome</keyword>
<dbReference type="CDD" id="cd00383">
    <property type="entry name" value="trans_reg_C"/>
    <property type="match status" value="1"/>
</dbReference>
<dbReference type="Pfam" id="PF00486">
    <property type="entry name" value="Trans_reg_C"/>
    <property type="match status" value="1"/>
</dbReference>
<dbReference type="SMART" id="SM00862">
    <property type="entry name" value="Trans_reg_C"/>
    <property type="match status" value="1"/>
</dbReference>
<dbReference type="RefSeq" id="WP_207672641.1">
    <property type="nucleotide sequence ID" value="NZ_JAFREM010000010.1"/>
</dbReference>
<gene>
    <name evidence="6" type="ORF">JZO70_06000</name>
</gene>
<evidence type="ECO:0000256" key="2">
    <source>
        <dbReference type="ARBA" id="ARBA00023125"/>
    </source>
</evidence>